<feature type="binding site" evidence="7">
    <location>
        <position position="160"/>
    </location>
    <ligand>
        <name>L-aspartate</name>
        <dbReference type="ChEBI" id="CHEBI:29991"/>
    </ligand>
</feature>
<dbReference type="RefSeq" id="WP_066393502.1">
    <property type="nucleotide sequence ID" value="NZ_CP015378.1"/>
</dbReference>
<dbReference type="EMBL" id="CP015378">
    <property type="protein sequence ID" value="ANC76795.1"/>
    <property type="molecule type" value="Genomic_DNA"/>
</dbReference>
<evidence type="ECO:0000256" key="5">
    <source>
        <dbReference type="ARBA" id="ARBA00043884"/>
    </source>
</evidence>
<feature type="binding site" evidence="7">
    <location>
        <position position="77"/>
    </location>
    <ligand>
        <name>L-aspartate</name>
        <dbReference type="ChEBI" id="CHEBI:29991"/>
    </ligand>
</feature>
<dbReference type="GO" id="GO:0005829">
    <property type="term" value="C:cytosol"/>
    <property type="evidence" value="ECO:0007669"/>
    <property type="project" value="TreeGrafter"/>
</dbReference>
<feature type="domain" description="Aspartate/ornithine carbamoyltransferase Asp/Orn-binding" evidence="8">
    <location>
        <begin position="146"/>
        <end position="288"/>
    </location>
</feature>
<comment type="similarity">
    <text evidence="2 7">Belongs to the aspartate/ornithine carbamoyltransferase superfamily. ATCase family.</text>
</comment>
<evidence type="ECO:0000313" key="11">
    <source>
        <dbReference type="Proteomes" id="UP000076623"/>
    </source>
</evidence>
<dbReference type="HAMAP" id="MF_00001">
    <property type="entry name" value="Asp_carb_tr"/>
    <property type="match status" value="1"/>
</dbReference>
<comment type="catalytic activity">
    <reaction evidence="6 7">
        <text>carbamoyl phosphate + L-aspartate = N-carbamoyl-L-aspartate + phosphate + H(+)</text>
        <dbReference type="Rhea" id="RHEA:20013"/>
        <dbReference type="ChEBI" id="CHEBI:15378"/>
        <dbReference type="ChEBI" id="CHEBI:29991"/>
        <dbReference type="ChEBI" id="CHEBI:32814"/>
        <dbReference type="ChEBI" id="CHEBI:43474"/>
        <dbReference type="ChEBI" id="CHEBI:58228"/>
        <dbReference type="EC" id="2.1.3.2"/>
    </reaction>
</comment>
<feature type="binding site" evidence="7">
    <location>
        <position position="210"/>
    </location>
    <ligand>
        <name>L-aspartate</name>
        <dbReference type="ChEBI" id="CHEBI:29991"/>
    </ligand>
</feature>
<dbReference type="FunFam" id="3.40.50.1370:FF:000011">
    <property type="entry name" value="Aspartate carbamoyltransferase"/>
    <property type="match status" value="1"/>
</dbReference>
<reference evidence="10 11" key="1">
    <citation type="submission" date="2016-04" db="EMBL/GenBank/DDBJ databases">
        <title>Complete genome sequence of Fictibacillus phosphorivorans G25-29, a strain toxic to nematodes.</title>
        <authorList>
            <person name="Zheng Z."/>
        </authorList>
    </citation>
    <scope>NUCLEOTIDE SEQUENCE [LARGE SCALE GENOMIC DNA]</scope>
    <source>
        <strain evidence="10 11">G25-29</strain>
    </source>
</reference>
<dbReference type="NCBIfam" id="NF002032">
    <property type="entry name" value="PRK00856.1"/>
    <property type="match status" value="1"/>
</dbReference>
<comment type="pathway">
    <text evidence="1 7">Pyrimidine metabolism; UMP biosynthesis via de novo pathway; (S)-dihydroorotate from bicarbonate: step 2/3.</text>
</comment>
<dbReference type="GO" id="GO:0016597">
    <property type="term" value="F:amino acid binding"/>
    <property type="evidence" value="ECO:0007669"/>
    <property type="project" value="InterPro"/>
</dbReference>
<dbReference type="InterPro" id="IPR006131">
    <property type="entry name" value="Asp_carbamoyltransf_Asp/Orn-bd"/>
</dbReference>
<feature type="binding site" evidence="7">
    <location>
        <position position="49"/>
    </location>
    <ligand>
        <name>carbamoyl phosphate</name>
        <dbReference type="ChEBI" id="CHEBI:58228"/>
    </ligand>
</feature>
<name>A0A168VXT9_9BACL</name>
<evidence type="ECO:0000256" key="7">
    <source>
        <dbReference type="HAMAP-Rule" id="MF_00001"/>
    </source>
</evidence>
<dbReference type="PRINTS" id="PR00101">
    <property type="entry name" value="ATCASE"/>
</dbReference>
<proteinExistence type="inferred from homology"/>
<evidence type="ECO:0000259" key="8">
    <source>
        <dbReference type="Pfam" id="PF00185"/>
    </source>
</evidence>
<dbReference type="Gene3D" id="3.40.50.1370">
    <property type="entry name" value="Aspartate/ornithine carbamoyltransferase"/>
    <property type="match status" value="2"/>
</dbReference>
<dbReference type="InterPro" id="IPR036901">
    <property type="entry name" value="Asp/Orn_carbamoylTrfase_sf"/>
</dbReference>
<dbReference type="PROSITE" id="PS00097">
    <property type="entry name" value="CARBAMOYLTRANSFERASE"/>
    <property type="match status" value="1"/>
</dbReference>
<feature type="domain" description="Aspartate/ornithine carbamoyltransferase carbamoyl-P binding" evidence="9">
    <location>
        <begin position="3"/>
        <end position="140"/>
    </location>
</feature>
<evidence type="ECO:0000256" key="2">
    <source>
        <dbReference type="ARBA" id="ARBA00008896"/>
    </source>
</evidence>
<dbReference type="InterPro" id="IPR002082">
    <property type="entry name" value="Asp_carbamoyltransf"/>
</dbReference>
<dbReference type="Pfam" id="PF00185">
    <property type="entry name" value="OTCace"/>
    <property type="match status" value="1"/>
</dbReference>
<evidence type="ECO:0000256" key="4">
    <source>
        <dbReference type="ARBA" id="ARBA00022975"/>
    </source>
</evidence>
<comment type="subunit">
    <text evidence="7">Heterododecamer (2C3:3R2) of six catalytic PyrB chains organized as two trimers (C3), and six regulatory PyrI chains organized as three dimers (R2).</text>
</comment>
<dbReference type="PANTHER" id="PTHR45753">
    <property type="entry name" value="ORNITHINE CARBAMOYLTRANSFERASE, MITOCHONDRIAL"/>
    <property type="match status" value="1"/>
</dbReference>
<dbReference type="InterPro" id="IPR006130">
    <property type="entry name" value="Asp/Orn_carbamoylTrfase"/>
</dbReference>
<evidence type="ECO:0000256" key="1">
    <source>
        <dbReference type="ARBA" id="ARBA00004852"/>
    </source>
</evidence>
<evidence type="ECO:0000256" key="6">
    <source>
        <dbReference type="ARBA" id="ARBA00048859"/>
    </source>
</evidence>
<dbReference type="GO" id="GO:0004070">
    <property type="term" value="F:aspartate carbamoyltransferase activity"/>
    <property type="evidence" value="ECO:0007669"/>
    <property type="project" value="UniProtKB-UniRule"/>
</dbReference>
<dbReference type="STRING" id="1221500.ABE65_008285"/>
<dbReference type="AlphaFoldDB" id="A0A168VXT9"/>
<evidence type="ECO:0000256" key="3">
    <source>
        <dbReference type="ARBA" id="ARBA00022679"/>
    </source>
</evidence>
<dbReference type="NCBIfam" id="TIGR00670">
    <property type="entry name" value="asp_carb_tr"/>
    <property type="match status" value="1"/>
</dbReference>
<feature type="binding site" evidence="7">
    <location>
        <position position="99"/>
    </location>
    <ligand>
        <name>carbamoyl phosphate</name>
        <dbReference type="ChEBI" id="CHEBI:58228"/>
    </ligand>
</feature>
<feature type="binding site" evidence="7">
    <location>
        <position position="130"/>
    </location>
    <ligand>
        <name>carbamoyl phosphate</name>
        <dbReference type="ChEBI" id="CHEBI:58228"/>
    </ligand>
</feature>
<dbReference type="GO" id="GO:0006207">
    <property type="term" value="P:'de novo' pyrimidine nucleobase biosynthetic process"/>
    <property type="evidence" value="ECO:0007669"/>
    <property type="project" value="InterPro"/>
</dbReference>
<dbReference type="Proteomes" id="UP000076623">
    <property type="component" value="Chromosome"/>
</dbReference>
<organism evidence="10 11">
    <name type="scientific">Fictibacillus phosphorivorans</name>
    <dbReference type="NCBI Taxonomy" id="1221500"/>
    <lineage>
        <taxon>Bacteria</taxon>
        <taxon>Bacillati</taxon>
        <taxon>Bacillota</taxon>
        <taxon>Bacilli</taxon>
        <taxon>Bacillales</taxon>
        <taxon>Fictibacillaceae</taxon>
        <taxon>Fictibacillus</taxon>
    </lineage>
</organism>
<accession>A0A168VXT9</accession>
<dbReference type="PRINTS" id="PR00100">
    <property type="entry name" value="AOTCASE"/>
</dbReference>
<dbReference type="Pfam" id="PF02729">
    <property type="entry name" value="OTCace_N"/>
    <property type="match status" value="1"/>
</dbReference>
<dbReference type="UniPathway" id="UPA00070">
    <property type="reaction ID" value="UER00116"/>
</dbReference>
<dbReference type="PANTHER" id="PTHR45753:SF6">
    <property type="entry name" value="ASPARTATE CARBAMOYLTRANSFERASE"/>
    <property type="match status" value="1"/>
</dbReference>
<keyword evidence="11" id="KW-1185">Reference proteome</keyword>
<dbReference type="EC" id="2.1.3.2" evidence="7"/>
<feature type="binding site" evidence="7">
    <location>
        <position position="251"/>
    </location>
    <ligand>
        <name>carbamoyl phosphate</name>
        <dbReference type="ChEBI" id="CHEBI:58228"/>
    </ligand>
</feature>
<feature type="binding site" evidence="7">
    <location>
        <position position="252"/>
    </location>
    <ligand>
        <name>carbamoyl phosphate</name>
        <dbReference type="ChEBI" id="CHEBI:58228"/>
    </ligand>
</feature>
<sequence length="306" mass="35254">MNHLLTMNELSIEDIHFILRKAEEFKSGKQDEIFQQKLIANLFFEPSTRTRFSFEAAEHRLGMKPINVEVNGSSVQKGETLYDTLRTLEEIGVEAFVIRHPEDRYFDGLAEKINVPIINAGDGCGNHPTQSLLDLLTIQQEFIVLQGLTVVIVGDILHSRVARSNAEVLRKMGARVLFSGPEEWFVDEWKEDFIPIDEAIQQADALMMLRIQHERHSASMRLSKEDYHLHYGLTVEREKRMKAHSIIMHPAPVNRGVELADELVECERSRIFKQVQNGVFIRMAVLRWALNTNQEAINDELLIKKR</sequence>
<feature type="binding site" evidence="7">
    <location>
        <position position="127"/>
    </location>
    <ligand>
        <name>carbamoyl phosphate</name>
        <dbReference type="ChEBI" id="CHEBI:58228"/>
    </ligand>
</feature>
<keyword evidence="3 7" id="KW-0808">Transferase</keyword>
<dbReference type="InterPro" id="IPR006132">
    <property type="entry name" value="Asp/Orn_carbamoyltranf_P-bd"/>
</dbReference>
<feature type="binding site" evidence="7">
    <location>
        <position position="50"/>
    </location>
    <ligand>
        <name>carbamoyl phosphate</name>
        <dbReference type="ChEBI" id="CHEBI:58228"/>
    </ligand>
</feature>
<evidence type="ECO:0000313" key="10">
    <source>
        <dbReference type="EMBL" id="ANC76795.1"/>
    </source>
</evidence>
<protein>
    <recommendedName>
        <fullName evidence="7">Aspartate carbamoyltransferase</fullName>
        <ecNumber evidence="7">2.1.3.2</ecNumber>
    </recommendedName>
    <alternativeName>
        <fullName evidence="7">Aspartate transcarbamylase</fullName>
        <shortName evidence="7">ATCase</shortName>
    </alternativeName>
</protein>
<comment type="function">
    <text evidence="5 7">Catalyzes the condensation of carbamoyl phosphate and aspartate to form carbamoyl aspartate and inorganic phosphate, the committed step in the de novo pyrimidine nucleotide biosynthesis pathway.</text>
</comment>
<dbReference type="GO" id="GO:0006520">
    <property type="term" value="P:amino acid metabolic process"/>
    <property type="evidence" value="ECO:0007669"/>
    <property type="project" value="InterPro"/>
</dbReference>
<evidence type="ECO:0000259" key="9">
    <source>
        <dbReference type="Pfam" id="PF02729"/>
    </source>
</evidence>
<keyword evidence="4 7" id="KW-0665">Pyrimidine biosynthesis</keyword>
<dbReference type="SUPFAM" id="SSF53671">
    <property type="entry name" value="Aspartate/ornithine carbamoyltransferase"/>
    <property type="match status" value="1"/>
</dbReference>
<dbReference type="KEGG" id="fpn:ABE65_008285"/>
<gene>
    <name evidence="7" type="primary">pyrB</name>
    <name evidence="10" type="ORF">ABE65_008285</name>
</gene>
<dbReference type="GO" id="GO:0044205">
    <property type="term" value="P:'de novo' UMP biosynthetic process"/>
    <property type="evidence" value="ECO:0007669"/>
    <property type="project" value="UniProtKB-UniRule"/>
</dbReference>